<dbReference type="NCBIfam" id="NF047398">
    <property type="entry name" value="AAA_KGGVGR"/>
    <property type="match status" value="1"/>
</dbReference>
<dbReference type="EMBL" id="FOGI01000001">
    <property type="protein sequence ID" value="SER09205.1"/>
    <property type="molecule type" value="Genomic_DNA"/>
</dbReference>
<keyword evidence="2" id="KW-0067">ATP-binding</keyword>
<dbReference type="GO" id="GO:0051782">
    <property type="term" value="P:negative regulation of cell division"/>
    <property type="evidence" value="ECO:0007669"/>
    <property type="project" value="TreeGrafter"/>
</dbReference>
<dbReference type="GO" id="GO:0005829">
    <property type="term" value="C:cytosol"/>
    <property type="evidence" value="ECO:0007669"/>
    <property type="project" value="TreeGrafter"/>
</dbReference>
<accession>A0A1H9LDH8</accession>
<dbReference type="InterPro" id="IPR027417">
    <property type="entry name" value="P-loop_NTPase"/>
</dbReference>
<proteinExistence type="predicted"/>
<dbReference type="GO" id="GO:0016887">
    <property type="term" value="F:ATP hydrolysis activity"/>
    <property type="evidence" value="ECO:0007669"/>
    <property type="project" value="TreeGrafter"/>
</dbReference>
<dbReference type="STRING" id="155974.SAMN04487818_101555"/>
<dbReference type="PANTHER" id="PTHR43384:SF6">
    <property type="entry name" value="SEPTUM SITE-DETERMINING PROTEIN MIND HOMOLOG, CHLOROPLASTIC"/>
    <property type="match status" value="1"/>
</dbReference>
<reference evidence="5" key="1">
    <citation type="submission" date="2016-10" db="EMBL/GenBank/DDBJ databases">
        <authorList>
            <person name="Varghese N."/>
            <person name="Submissions S."/>
        </authorList>
    </citation>
    <scope>NUCLEOTIDE SEQUENCE [LARGE SCALE GENOMIC DNA]</scope>
    <source>
        <strain evidence="5">DSM 44260</strain>
    </source>
</reference>
<evidence type="ECO:0000256" key="1">
    <source>
        <dbReference type="ARBA" id="ARBA00022741"/>
    </source>
</evidence>
<protein>
    <submittedName>
        <fullName evidence="4">CobQ/CobB/MinD/ParA nucleotide binding domain-containing protein</fullName>
    </submittedName>
</protein>
<keyword evidence="5" id="KW-1185">Reference proteome</keyword>
<name>A0A1H9LDH8_9PSEU</name>
<evidence type="ECO:0000313" key="5">
    <source>
        <dbReference type="Proteomes" id="UP000199051"/>
    </source>
</evidence>
<dbReference type="Pfam" id="PF01656">
    <property type="entry name" value="CbiA"/>
    <property type="match status" value="1"/>
</dbReference>
<keyword evidence="1" id="KW-0547">Nucleotide-binding</keyword>
<dbReference type="RefSeq" id="WP_092774773.1">
    <property type="nucleotide sequence ID" value="NZ_FOGI01000001.1"/>
</dbReference>
<dbReference type="PANTHER" id="PTHR43384">
    <property type="entry name" value="SEPTUM SITE-DETERMINING PROTEIN MIND HOMOLOG, CHLOROPLASTIC-RELATED"/>
    <property type="match status" value="1"/>
</dbReference>
<sequence length="527" mass="58536">MAGQVITFYSFKGGVGRSFALSNIAVLLARWGFRVLCVDWDLEAPGLHHYFADKIQVPPEAGVVDLVDDFRAGLLVDRAIRLDDTLDLIPAGGDGDDYFGRMQVIDWERLYDEGFGEYLEQCRARWTERYDFVLVDSRTGITDIGGICTAHLPDRLVLVVNANLQSIQGAVRAAGKADAERDAMPLDRPRLAVIPVLSRFDTRDEYAEAEQWRATCLKETGGLFANWLDARVPAKVMASHLVIPYVSYWALGERLAVERETTPSADQISYALETIAAVLAHDLDRTALLADNRDSFVAAIRNRNREYDHTVRVSSPWQARDLADEVVIALTELGLSAERALSGDRAMLDRASDAAEHLCLLVDGGPTRWQAAEAELFLRHTVGQDRRVFLVLTAGTTVADLPGYLANLRHIRLGSTRGAVEVARDLHDQLRKVFPLVDNEVDPISVLRRAGRATMRSGLWQVVRDLVQDLNAAAGDGDDLRVRELTADLDVLTRNRSHGHRVPVPTDTRAAIDYTTRVLQTRFTSTS</sequence>
<dbReference type="InterPro" id="IPR050625">
    <property type="entry name" value="ParA/MinD_ATPase"/>
</dbReference>
<gene>
    <name evidence="4" type="ORF">SAMN04487818_101555</name>
</gene>
<dbReference type="AlphaFoldDB" id="A0A1H9LDH8"/>
<feature type="domain" description="CobQ/CobB/MinD/ParA nucleotide binding" evidence="3">
    <location>
        <begin position="6"/>
        <end position="208"/>
    </location>
</feature>
<dbReference type="Gene3D" id="3.40.50.300">
    <property type="entry name" value="P-loop containing nucleotide triphosphate hydrolases"/>
    <property type="match status" value="1"/>
</dbReference>
<dbReference type="Proteomes" id="UP000199051">
    <property type="component" value="Unassembled WGS sequence"/>
</dbReference>
<organism evidence="4 5">
    <name type="scientific">Actinokineospora terrae</name>
    <dbReference type="NCBI Taxonomy" id="155974"/>
    <lineage>
        <taxon>Bacteria</taxon>
        <taxon>Bacillati</taxon>
        <taxon>Actinomycetota</taxon>
        <taxon>Actinomycetes</taxon>
        <taxon>Pseudonocardiales</taxon>
        <taxon>Pseudonocardiaceae</taxon>
        <taxon>Actinokineospora</taxon>
    </lineage>
</organism>
<dbReference type="GO" id="GO:0009898">
    <property type="term" value="C:cytoplasmic side of plasma membrane"/>
    <property type="evidence" value="ECO:0007669"/>
    <property type="project" value="TreeGrafter"/>
</dbReference>
<evidence type="ECO:0000256" key="2">
    <source>
        <dbReference type="ARBA" id="ARBA00022840"/>
    </source>
</evidence>
<evidence type="ECO:0000259" key="3">
    <source>
        <dbReference type="Pfam" id="PF01656"/>
    </source>
</evidence>
<dbReference type="InterPro" id="IPR002586">
    <property type="entry name" value="CobQ/CobB/MinD/ParA_Nub-bd_dom"/>
</dbReference>
<dbReference type="GO" id="GO:0005524">
    <property type="term" value="F:ATP binding"/>
    <property type="evidence" value="ECO:0007669"/>
    <property type="project" value="UniProtKB-KW"/>
</dbReference>
<evidence type="ECO:0000313" key="4">
    <source>
        <dbReference type="EMBL" id="SER09205.1"/>
    </source>
</evidence>
<dbReference type="SUPFAM" id="SSF52540">
    <property type="entry name" value="P-loop containing nucleoside triphosphate hydrolases"/>
    <property type="match status" value="1"/>
</dbReference>